<name>A0A8H4B250_GIGMA</name>
<dbReference type="AlphaFoldDB" id="A0A8H4B250"/>
<organism evidence="2 3">
    <name type="scientific">Gigaspora margarita</name>
    <dbReference type="NCBI Taxonomy" id="4874"/>
    <lineage>
        <taxon>Eukaryota</taxon>
        <taxon>Fungi</taxon>
        <taxon>Fungi incertae sedis</taxon>
        <taxon>Mucoromycota</taxon>
        <taxon>Glomeromycotina</taxon>
        <taxon>Glomeromycetes</taxon>
        <taxon>Diversisporales</taxon>
        <taxon>Gigasporaceae</taxon>
        <taxon>Gigaspora</taxon>
    </lineage>
</organism>
<evidence type="ECO:0000313" key="2">
    <source>
        <dbReference type="EMBL" id="KAF0553851.1"/>
    </source>
</evidence>
<dbReference type="PANTHER" id="PTHR34825">
    <property type="entry name" value="CONSERVED PROTEIN, WITH A WEAK D-GALACTARATE DEHYDRATASE/ALTRONATE HYDROLASE DOMAIN"/>
    <property type="match status" value="1"/>
</dbReference>
<dbReference type="InterPro" id="IPR012547">
    <property type="entry name" value="PDDEXK_9"/>
</dbReference>
<evidence type="ECO:0000259" key="1">
    <source>
        <dbReference type="Pfam" id="PF09820"/>
    </source>
</evidence>
<dbReference type="Pfam" id="PF08011">
    <property type="entry name" value="PDDEXK_9"/>
    <property type="match status" value="1"/>
</dbReference>
<dbReference type="OrthoDB" id="5584915at2759"/>
<sequence length="374" mass="43351">MEDQGVVMLDSNFEPYSKNCKYFFYLVVFGANVAVGKDNFEIIIRDRLTFVNKLMLIKEFIESSNLVLLILCPRKFGKSTNLSILNRFFKIPYSQEENVICSQLFEKLKISAKKKIMQNHFAQYPIIHISLKGNDKDIAKAMLVENYIDKFGFTSDEIELLLSLQKNLQINDVQKWYDGYISGESTHLYNLQSIICLLSRGILGAYWSDTGSTQKLEKYSAIWTLLYYAGYLTMNSEKHFVISNEEICSEWHNWVINVPFFTQGQTIISMLNNLLHGNLDLFSKEFERVFANARDQGFIVHFNHEASFGRFDIKIVSKPGVNKMAIIIEFKAAHDKKSLYDMAQEGLLQIEEKQYQVDLEENVKKLTFGNRNCI</sequence>
<feature type="domain" description="AAA-ATPase-like" evidence="1">
    <location>
        <begin position="35"/>
        <end position="140"/>
    </location>
</feature>
<protein>
    <submittedName>
        <fullName evidence="2">DUF1703-domain-containing protein</fullName>
    </submittedName>
</protein>
<evidence type="ECO:0000313" key="3">
    <source>
        <dbReference type="Proteomes" id="UP000439903"/>
    </source>
</evidence>
<reference evidence="2 3" key="1">
    <citation type="journal article" date="2019" name="Environ. Microbiol.">
        <title>At the nexus of three kingdoms: the genome of the mycorrhizal fungus Gigaspora margarita provides insights into plant, endobacterial and fungal interactions.</title>
        <authorList>
            <person name="Venice F."/>
            <person name="Ghignone S."/>
            <person name="Salvioli di Fossalunga A."/>
            <person name="Amselem J."/>
            <person name="Novero M."/>
            <person name="Xianan X."/>
            <person name="Sedzielewska Toro K."/>
            <person name="Morin E."/>
            <person name="Lipzen A."/>
            <person name="Grigoriev I.V."/>
            <person name="Henrissat B."/>
            <person name="Martin F.M."/>
            <person name="Bonfante P."/>
        </authorList>
    </citation>
    <scope>NUCLEOTIDE SEQUENCE [LARGE SCALE GENOMIC DNA]</scope>
    <source>
        <strain evidence="2 3">BEG34</strain>
    </source>
</reference>
<dbReference type="PANTHER" id="PTHR34825:SF1">
    <property type="entry name" value="AAA-ATPASE-LIKE DOMAIN-CONTAINING PROTEIN"/>
    <property type="match status" value="1"/>
</dbReference>
<comment type="caution">
    <text evidence="2">The sequence shown here is derived from an EMBL/GenBank/DDBJ whole genome shotgun (WGS) entry which is preliminary data.</text>
</comment>
<dbReference type="Proteomes" id="UP000439903">
    <property type="component" value="Unassembled WGS sequence"/>
</dbReference>
<keyword evidence="3" id="KW-1185">Reference proteome</keyword>
<accession>A0A8H4B250</accession>
<proteinExistence type="predicted"/>
<dbReference type="EMBL" id="WTPW01000054">
    <property type="protein sequence ID" value="KAF0553851.1"/>
    <property type="molecule type" value="Genomic_DNA"/>
</dbReference>
<dbReference type="Pfam" id="PF09820">
    <property type="entry name" value="AAA-ATPase_like"/>
    <property type="match status" value="1"/>
</dbReference>
<gene>
    <name evidence="2" type="ORF">F8M41_019911</name>
</gene>
<dbReference type="InterPro" id="IPR018631">
    <property type="entry name" value="AAA-ATPase-like_dom"/>
</dbReference>